<keyword evidence="1" id="KW-1133">Transmembrane helix</keyword>
<organism evidence="2 3">
    <name type="scientific">Algoriphagus namhaensis</name>
    <dbReference type="NCBI Taxonomy" id="915353"/>
    <lineage>
        <taxon>Bacteria</taxon>
        <taxon>Pseudomonadati</taxon>
        <taxon>Bacteroidota</taxon>
        <taxon>Cytophagia</taxon>
        <taxon>Cytophagales</taxon>
        <taxon>Cyclobacteriaceae</taxon>
        <taxon>Algoriphagus</taxon>
    </lineage>
</organism>
<name>A0ABV8AQ70_9BACT</name>
<sequence>MISFFRKIRQKLLSQNRMTRYLIYALGEIVLVTIGILIALQVNTWNENRKETKLEKEYYCRLLEDAEQDLEQLNQFASLAEDRLKASNEAVRLLQKPNAKKVEVGEQLGLSILAIYSDFSPTSSAFDDLKSGANLNLIQDKNVIKSLNNYYKKVEGYLSIIQVNANIALDTYYLERDLFESGRIHSQMFSEKLIKGMEKDVYESMNLDYEESLSESMSFKLLNGGLTYISCNARQLQLYAQIREEVERLILVLEPKCLEK</sequence>
<dbReference type="Proteomes" id="UP001595805">
    <property type="component" value="Unassembled WGS sequence"/>
</dbReference>
<accession>A0ABV8AQ70</accession>
<gene>
    <name evidence="2" type="ORF">ACFOSV_06350</name>
</gene>
<dbReference type="Pfam" id="PF19578">
    <property type="entry name" value="DUF6090"/>
    <property type="match status" value="1"/>
</dbReference>
<reference evidence="3" key="1">
    <citation type="journal article" date="2019" name="Int. J. Syst. Evol. Microbiol.">
        <title>The Global Catalogue of Microorganisms (GCM) 10K type strain sequencing project: providing services to taxonomists for standard genome sequencing and annotation.</title>
        <authorList>
            <consortium name="The Broad Institute Genomics Platform"/>
            <consortium name="The Broad Institute Genome Sequencing Center for Infectious Disease"/>
            <person name="Wu L."/>
            <person name="Ma J."/>
        </authorList>
    </citation>
    <scope>NUCLEOTIDE SEQUENCE [LARGE SCALE GENOMIC DNA]</scope>
    <source>
        <strain evidence="3">CCUG 60523</strain>
    </source>
</reference>
<evidence type="ECO:0000313" key="3">
    <source>
        <dbReference type="Proteomes" id="UP001595805"/>
    </source>
</evidence>
<feature type="transmembrane region" description="Helical" evidence="1">
    <location>
        <begin position="21"/>
        <end position="40"/>
    </location>
</feature>
<evidence type="ECO:0000313" key="2">
    <source>
        <dbReference type="EMBL" id="MFC3879787.1"/>
    </source>
</evidence>
<dbReference type="InterPro" id="IPR045749">
    <property type="entry name" value="DUF6090"/>
</dbReference>
<comment type="caution">
    <text evidence="2">The sequence shown here is derived from an EMBL/GenBank/DDBJ whole genome shotgun (WGS) entry which is preliminary data.</text>
</comment>
<protein>
    <submittedName>
        <fullName evidence="2">DUF6090 family protein</fullName>
    </submittedName>
</protein>
<evidence type="ECO:0000256" key="1">
    <source>
        <dbReference type="SAM" id="Phobius"/>
    </source>
</evidence>
<keyword evidence="1" id="KW-0812">Transmembrane</keyword>
<keyword evidence="1" id="KW-0472">Membrane</keyword>
<dbReference type="EMBL" id="JBHRZS010000006">
    <property type="protein sequence ID" value="MFC3879787.1"/>
    <property type="molecule type" value="Genomic_DNA"/>
</dbReference>
<keyword evidence="3" id="KW-1185">Reference proteome</keyword>
<proteinExistence type="predicted"/>